<gene>
    <name evidence="1" type="ORF">C2S_9302</name>
</gene>
<name>A0A9Q9UCK8_FUSFU</name>
<dbReference type="Proteomes" id="UP000760494">
    <property type="component" value="Unassembled WGS sequence"/>
</dbReference>
<evidence type="ECO:0008006" key="3">
    <source>
        <dbReference type="Google" id="ProtNLM"/>
    </source>
</evidence>
<organism evidence="1 2">
    <name type="scientific">Fusarium fujikuroi</name>
    <name type="common">Bakanae and foot rot disease fungus</name>
    <name type="synonym">Gibberella fujikuroi</name>
    <dbReference type="NCBI Taxonomy" id="5127"/>
    <lineage>
        <taxon>Eukaryota</taxon>
        <taxon>Fungi</taxon>
        <taxon>Dikarya</taxon>
        <taxon>Ascomycota</taxon>
        <taxon>Pezizomycotina</taxon>
        <taxon>Sordariomycetes</taxon>
        <taxon>Hypocreomycetidae</taxon>
        <taxon>Hypocreales</taxon>
        <taxon>Nectriaceae</taxon>
        <taxon>Fusarium</taxon>
        <taxon>Fusarium fujikuroi species complex</taxon>
    </lineage>
</organism>
<evidence type="ECO:0000313" key="1">
    <source>
        <dbReference type="EMBL" id="VTT73834.1"/>
    </source>
</evidence>
<sequence length="122" mass="13998">MLKVPYFSRVWIIEEVTVASDFAIIWGDITISKLATLYYKLSDVDVEKGLLVSFMLLINAIDIWDKIFALIELAGNKSYDLIPNYSKSKADIFLEFAYVVIVAENNLNIFDYSYVEDPIDPE</sequence>
<evidence type="ECO:0000313" key="2">
    <source>
        <dbReference type="Proteomes" id="UP000760494"/>
    </source>
</evidence>
<dbReference type="AlphaFoldDB" id="A0A9Q9UCK8"/>
<accession>A0A9Q9UCK8</accession>
<protein>
    <recommendedName>
        <fullName evidence="3">Heterokaryon incompatibility domain-containing protein</fullName>
    </recommendedName>
</protein>
<dbReference type="EMBL" id="CABFJX010000371">
    <property type="protein sequence ID" value="VTT73834.1"/>
    <property type="molecule type" value="Genomic_DNA"/>
</dbReference>
<proteinExistence type="predicted"/>
<reference evidence="1" key="1">
    <citation type="submission" date="2019-05" db="EMBL/GenBank/DDBJ databases">
        <authorList>
            <person name="Piombo E."/>
        </authorList>
    </citation>
    <scope>NUCLEOTIDE SEQUENCE</scope>
    <source>
        <strain evidence="1">C2S</strain>
    </source>
</reference>
<comment type="caution">
    <text evidence="1">The sequence shown here is derived from an EMBL/GenBank/DDBJ whole genome shotgun (WGS) entry which is preliminary data.</text>
</comment>